<evidence type="ECO:0000256" key="1">
    <source>
        <dbReference type="SAM" id="Coils"/>
    </source>
</evidence>
<organism evidence="3 4">
    <name type="scientific">Kordiimonas lacus</name>
    <dbReference type="NCBI Taxonomy" id="637679"/>
    <lineage>
        <taxon>Bacteria</taxon>
        <taxon>Pseudomonadati</taxon>
        <taxon>Pseudomonadota</taxon>
        <taxon>Alphaproteobacteria</taxon>
        <taxon>Kordiimonadales</taxon>
        <taxon>Kordiimonadaceae</taxon>
        <taxon>Kordiimonas</taxon>
    </lineage>
</organism>
<feature type="coiled-coil region" evidence="1">
    <location>
        <begin position="200"/>
        <end position="328"/>
    </location>
</feature>
<evidence type="ECO:0000313" key="4">
    <source>
        <dbReference type="Proteomes" id="UP000183685"/>
    </source>
</evidence>
<feature type="transmembrane region" description="Helical" evidence="2">
    <location>
        <begin position="46"/>
        <end position="64"/>
    </location>
</feature>
<sequence length="398" mass="44542">MKQILEKLRGAVAQRLDQRKDLAIRQEGMLSATYTDVRAATVNFGSYKWVLAITLLAAVYYGLFASDRYITEAQLYVKSTKNGSGALTQLSILAGGGSEARDALLLKSYIHSSDMVRYLNKEIALKTHFTNSQWDMIARLGSEPTEEEFLDYYRGKVGVSIDPESGILTVSGEAFTPEYSQKMVSAILTESERFINGVSQKIASEEIQFVSQELERARDRVNLARDEMLAFQNENELLDPAATGAALQATVNSLEARLVELQTEHKVLSSYLNSTAPQLVSVQNRIDSVAQQLEEERAKIASQDNEAINDVNARYQQLELEFDFASKLYQLALQGLEQARVDSYHKMKHLVVLQTPSLPDEALAPRKLYNLITLFVLLSLAYGIVTMTLATIREHRDV</sequence>
<dbReference type="InterPro" id="IPR050445">
    <property type="entry name" value="Bact_polysacc_biosynth/exp"/>
</dbReference>
<dbReference type="Proteomes" id="UP000183685">
    <property type="component" value="Unassembled WGS sequence"/>
</dbReference>
<evidence type="ECO:0000313" key="3">
    <source>
        <dbReference type="EMBL" id="SDE72273.1"/>
    </source>
</evidence>
<evidence type="ECO:0000256" key="2">
    <source>
        <dbReference type="SAM" id="Phobius"/>
    </source>
</evidence>
<keyword evidence="4" id="KW-1185">Reference proteome</keyword>
<dbReference type="PANTHER" id="PTHR32309:SF13">
    <property type="entry name" value="FERRIC ENTEROBACTIN TRANSPORT PROTEIN FEPE"/>
    <property type="match status" value="1"/>
</dbReference>
<keyword evidence="1" id="KW-0175">Coiled coil</keyword>
<keyword evidence="2" id="KW-0472">Membrane</keyword>
<protein>
    <submittedName>
        <fullName evidence="3">Capsular polysaccharide transport system permease protein</fullName>
    </submittedName>
</protein>
<keyword evidence="2" id="KW-0812">Transmembrane</keyword>
<accession>A0A1G7F8K6</accession>
<dbReference type="EMBL" id="FNAK01000009">
    <property type="protein sequence ID" value="SDE72273.1"/>
    <property type="molecule type" value="Genomic_DNA"/>
</dbReference>
<dbReference type="PANTHER" id="PTHR32309">
    <property type="entry name" value="TYROSINE-PROTEIN KINASE"/>
    <property type="match status" value="1"/>
</dbReference>
<reference evidence="3 4" key="1">
    <citation type="submission" date="2016-10" db="EMBL/GenBank/DDBJ databases">
        <authorList>
            <person name="de Groot N.N."/>
        </authorList>
    </citation>
    <scope>NUCLEOTIDE SEQUENCE [LARGE SCALE GENOMIC DNA]</scope>
    <source>
        <strain evidence="3 4">CGMCC 1.9109</strain>
    </source>
</reference>
<dbReference type="STRING" id="637679.GCA_001550055_01641"/>
<dbReference type="GO" id="GO:0005886">
    <property type="term" value="C:plasma membrane"/>
    <property type="evidence" value="ECO:0007669"/>
    <property type="project" value="TreeGrafter"/>
</dbReference>
<dbReference type="AlphaFoldDB" id="A0A1G7F8K6"/>
<gene>
    <name evidence="3" type="ORF">SAMN04488071_3669</name>
</gene>
<dbReference type="OrthoDB" id="1523414at2"/>
<keyword evidence="2" id="KW-1133">Transmembrane helix</keyword>
<dbReference type="GO" id="GO:0004713">
    <property type="term" value="F:protein tyrosine kinase activity"/>
    <property type="evidence" value="ECO:0007669"/>
    <property type="project" value="TreeGrafter"/>
</dbReference>
<name>A0A1G7F8K6_9PROT</name>
<proteinExistence type="predicted"/>
<feature type="transmembrane region" description="Helical" evidence="2">
    <location>
        <begin position="368"/>
        <end position="392"/>
    </location>
</feature>
<dbReference type="RefSeq" id="WP_068303706.1">
    <property type="nucleotide sequence ID" value="NZ_FNAK01000009.1"/>
</dbReference>